<name>A0ABX2TMK9_9PROT</name>
<keyword evidence="1" id="KW-1133">Transmembrane helix</keyword>
<feature type="transmembrane region" description="Helical" evidence="1">
    <location>
        <begin position="114"/>
        <end position="132"/>
    </location>
</feature>
<comment type="caution">
    <text evidence="2">The sequence shown here is derived from an EMBL/GenBank/DDBJ whole genome shotgun (WGS) entry which is preliminary data.</text>
</comment>
<gene>
    <name evidence="2" type="ORF">HND93_30925</name>
</gene>
<keyword evidence="1" id="KW-0472">Membrane</keyword>
<feature type="transmembrane region" description="Helical" evidence="1">
    <location>
        <begin position="269"/>
        <end position="289"/>
    </location>
</feature>
<keyword evidence="3" id="KW-1185">Reference proteome</keyword>
<feature type="transmembrane region" description="Helical" evidence="1">
    <location>
        <begin position="384"/>
        <end position="401"/>
    </location>
</feature>
<evidence type="ECO:0008006" key="4">
    <source>
        <dbReference type="Google" id="ProtNLM"/>
    </source>
</evidence>
<keyword evidence="1" id="KW-0812">Transmembrane</keyword>
<proteinExistence type="predicted"/>
<dbReference type="RefSeq" id="WP_180285913.1">
    <property type="nucleotide sequence ID" value="NZ_JABFDB010000035.1"/>
</dbReference>
<feature type="transmembrane region" description="Helical" evidence="1">
    <location>
        <begin position="182"/>
        <end position="200"/>
    </location>
</feature>
<feature type="transmembrane region" description="Helical" evidence="1">
    <location>
        <begin position="212"/>
        <end position="231"/>
    </location>
</feature>
<feature type="transmembrane region" description="Helical" evidence="1">
    <location>
        <begin position="357"/>
        <end position="377"/>
    </location>
</feature>
<feature type="transmembrane region" description="Helical" evidence="1">
    <location>
        <begin position="91"/>
        <end position="108"/>
    </location>
</feature>
<protein>
    <recommendedName>
        <fullName evidence="4">O-antigen ligase domain-containing protein</fullName>
    </recommendedName>
</protein>
<organism evidence="2 3">
    <name type="scientific">Azospirillum oleiclasticum</name>
    <dbReference type="NCBI Taxonomy" id="2735135"/>
    <lineage>
        <taxon>Bacteria</taxon>
        <taxon>Pseudomonadati</taxon>
        <taxon>Pseudomonadota</taxon>
        <taxon>Alphaproteobacteria</taxon>
        <taxon>Rhodospirillales</taxon>
        <taxon>Azospirillaceae</taxon>
        <taxon>Azospirillum</taxon>
    </lineage>
</organism>
<feature type="transmembrane region" description="Helical" evidence="1">
    <location>
        <begin position="144"/>
        <end position="162"/>
    </location>
</feature>
<evidence type="ECO:0000313" key="2">
    <source>
        <dbReference type="EMBL" id="NYZ24140.1"/>
    </source>
</evidence>
<feature type="transmembrane region" description="Helical" evidence="1">
    <location>
        <begin position="243"/>
        <end position="262"/>
    </location>
</feature>
<dbReference type="Proteomes" id="UP000584642">
    <property type="component" value="Unassembled WGS sequence"/>
</dbReference>
<feature type="transmembrane region" description="Helical" evidence="1">
    <location>
        <begin position="63"/>
        <end position="84"/>
    </location>
</feature>
<evidence type="ECO:0000256" key="1">
    <source>
        <dbReference type="SAM" id="Phobius"/>
    </source>
</evidence>
<dbReference type="EMBL" id="JABFDB010000035">
    <property type="protein sequence ID" value="NYZ24140.1"/>
    <property type="molecule type" value="Genomic_DNA"/>
</dbReference>
<accession>A0ABX2TMK9</accession>
<reference evidence="2 3" key="1">
    <citation type="submission" date="2020-05" db="EMBL/GenBank/DDBJ databases">
        <title>Azospirillum oleiclasticum sp. nov, a nitrogen-fixing and heavy crude oil-emulsifying bacterium isolated from the crude oil of Yumen Oilfield.</title>
        <authorList>
            <person name="Wu D."/>
            <person name="Cai M."/>
            <person name="Zhang X."/>
        </authorList>
    </citation>
    <scope>NUCLEOTIDE SEQUENCE [LARGE SCALE GENOMIC DNA]</scope>
    <source>
        <strain evidence="2 3">ROY-1-1-2</strain>
    </source>
</reference>
<evidence type="ECO:0000313" key="3">
    <source>
        <dbReference type="Proteomes" id="UP000584642"/>
    </source>
</evidence>
<sequence length="435" mass="46727">MTTQLPPLVALPEFAPARRPATVGVTIDDREERDRRLLLRCLQVMLFAAIPLQRFGFPVGGSAIALGLLVTLATVGLMAVRGLLQVDTARLALFAVVAAAAAVSAMVNPSTASATSYLLFVALYVPFVFVTTTDRAFFLATLRTFQTLVFVCAVLGVIQFLAQFVVQSELLFTFKGLLPDAILMPGFNTAVPLTYGAALMKSNGFLLLEPSIFSQLLALALLVEILFFGRVLRLALFGLALPLSYSGTGILLLAVFLPLVVLHRRAVGLMIAGAVGVVVLIPFAGALHLDVILQRAGELQSTQTSGFARFVSAFWLLRDFVVDNTPALFFGLGPGSITGVLHDVPYEAHDPTWGKLLFEYGIVGTLVFSVFFLACVFVGAHSKWVSGFLLFGFLFFGGVLLDPRVNALLIAFCTLQRVAGYGRATEEDAVTGAER</sequence>